<dbReference type="AlphaFoldDB" id="A0A3B6B7Z6"/>
<dbReference type="Gramene" id="TraesMAC2A03G00790250.1">
    <property type="protein sequence ID" value="TraesMAC2A03G00790250.1.CDS1"/>
    <property type="gene ID" value="TraesMAC2A03G00790250"/>
</dbReference>
<reference evidence="3" key="1">
    <citation type="submission" date="2018-08" db="EMBL/GenBank/DDBJ databases">
        <authorList>
            <person name="Rossello M."/>
        </authorList>
    </citation>
    <scope>NUCLEOTIDE SEQUENCE [LARGE SCALE GENOMIC DNA]</scope>
    <source>
        <strain evidence="3">cv. Chinese Spring</strain>
    </source>
</reference>
<dbReference type="Gramene" id="TraesCS2A02G511300.1">
    <property type="protein sequence ID" value="TraesCS2A02G511300.1.cds1"/>
    <property type="gene ID" value="TraesCS2A02G511300"/>
</dbReference>
<dbReference type="STRING" id="4565.A0A3B6B7Z6"/>
<dbReference type="Gramene" id="TraesCLE_scaffold_016844_01G000600.1">
    <property type="protein sequence ID" value="TraesCLE_scaffold_016844_01G000600.1"/>
    <property type="gene ID" value="TraesCLE_scaffold_016844_01G000600"/>
</dbReference>
<dbReference type="Proteomes" id="UP000019116">
    <property type="component" value="Chromosome 2A"/>
</dbReference>
<accession>A0A3B6B7Z6</accession>
<protein>
    <recommendedName>
        <fullName evidence="5">Glycosyltransferase</fullName>
    </recommendedName>
</protein>
<dbReference type="EnsemblPlants" id="TraesCS2A02G511300.1">
    <property type="protein sequence ID" value="TraesCS2A02G511300.1.cds1"/>
    <property type="gene ID" value="TraesCS2A02G511300"/>
</dbReference>
<keyword evidence="4" id="KW-1185">Reference proteome</keyword>
<dbReference type="InterPro" id="IPR002213">
    <property type="entry name" value="UDP_glucos_trans"/>
</dbReference>
<dbReference type="Gramene" id="TraesKAR2A01G0466940.1">
    <property type="protein sequence ID" value="cds.TraesKAR2A01G0466940.1"/>
    <property type="gene ID" value="TraesKAR2A01G0466940"/>
</dbReference>
<dbReference type="Gramene" id="TraesWEE_scaffold_014584_01G000600.1">
    <property type="protein sequence ID" value="TraesWEE_scaffold_014584_01G000600.1"/>
    <property type="gene ID" value="TraesWEE_scaffold_014584_01G000600"/>
</dbReference>
<dbReference type="SUPFAM" id="SSF53756">
    <property type="entry name" value="UDP-Glycosyltransferase/glycogen phosphorylase"/>
    <property type="match status" value="1"/>
</dbReference>
<dbReference type="CDD" id="cd03784">
    <property type="entry name" value="GT1_Gtf-like"/>
    <property type="match status" value="1"/>
</dbReference>
<dbReference type="Gramene" id="TraesLAC2A03G00795170.1">
    <property type="protein sequence ID" value="TraesLAC2A03G00795170.1.CDS1"/>
    <property type="gene ID" value="TraesLAC2A03G00795170"/>
</dbReference>
<dbReference type="RefSeq" id="XP_044459409.1">
    <property type="nucleotide sequence ID" value="XM_044603474.1"/>
</dbReference>
<evidence type="ECO:0000256" key="1">
    <source>
        <dbReference type="ARBA" id="ARBA00009995"/>
    </source>
</evidence>
<evidence type="ECO:0000313" key="4">
    <source>
        <dbReference type="Proteomes" id="UP000019116"/>
    </source>
</evidence>
<name>A0A3B6B7Z6_WHEAT</name>
<dbReference type="OrthoDB" id="5835829at2759"/>
<dbReference type="GeneID" id="123190763"/>
<dbReference type="Gramene" id="TraesSTA2A03G00790010.1">
    <property type="protein sequence ID" value="TraesSTA2A03G00790010.1.CDS1"/>
    <property type="gene ID" value="TraesSTA2A03G00790010"/>
</dbReference>
<dbReference type="PANTHER" id="PTHR48047:SF189">
    <property type="entry name" value="UDP-GLYCOSYLTRANSFERASE 89B1"/>
    <property type="match status" value="1"/>
</dbReference>
<dbReference type="Gramene" id="TraesSYM2A03G00799500.1">
    <property type="protein sequence ID" value="TraesSYM2A03G00799500.1.CDS1"/>
    <property type="gene ID" value="TraesSYM2A03G00799500"/>
</dbReference>
<dbReference type="Pfam" id="PF00201">
    <property type="entry name" value="UDPGT"/>
    <property type="match status" value="1"/>
</dbReference>
<proteinExistence type="inferred from homology"/>
<dbReference type="GO" id="GO:0035251">
    <property type="term" value="F:UDP-glucosyltransferase activity"/>
    <property type="evidence" value="ECO:0000318"/>
    <property type="project" value="GO_Central"/>
</dbReference>
<reference evidence="3" key="2">
    <citation type="submission" date="2018-10" db="UniProtKB">
        <authorList>
            <consortium name="EnsemblPlants"/>
        </authorList>
    </citation>
    <scope>IDENTIFICATION</scope>
</reference>
<evidence type="ECO:0000256" key="2">
    <source>
        <dbReference type="ARBA" id="ARBA00022679"/>
    </source>
</evidence>
<dbReference type="Gramene" id="TraesJAG2A03G00791260.1">
    <property type="protein sequence ID" value="TraesJAG2A03G00791260.1.CDS1"/>
    <property type="gene ID" value="TraesJAG2A03G00791260"/>
</dbReference>
<dbReference type="Gene3D" id="3.40.50.2000">
    <property type="entry name" value="Glycogen Phosphorylase B"/>
    <property type="match status" value="2"/>
</dbReference>
<dbReference type="PANTHER" id="PTHR48047">
    <property type="entry name" value="GLYCOSYLTRANSFERASE"/>
    <property type="match status" value="1"/>
</dbReference>
<gene>
    <name evidence="3" type="primary">LOC123190763</name>
</gene>
<keyword evidence="2" id="KW-0808">Transferase</keyword>
<dbReference type="Gramene" id="TraesCAD_scaffold_019105_01G000600.1">
    <property type="protein sequence ID" value="TraesCAD_scaffold_019105_01G000600.1"/>
    <property type="gene ID" value="TraesCAD_scaffold_019105_01G000600"/>
</dbReference>
<comment type="similarity">
    <text evidence="1">Belongs to the UDP-glycosyltransferase family.</text>
</comment>
<dbReference type="Gramene" id="TraesCS2A03G1188800.1">
    <property type="protein sequence ID" value="TraesCS2A03G1188800.1.CDS1"/>
    <property type="gene ID" value="TraesCS2A03G1188800"/>
</dbReference>
<dbReference type="OMA" id="PAVGWFM"/>
<dbReference type="FunFam" id="3.40.50.2000:FF:000064">
    <property type="entry name" value="Glycosyltransferase"/>
    <property type="match status" value="1"/>
</dbReference>
<dbReference type="FunFam" id="3.40.50.2000:FF:000143">
    <property type="entry name" value="UDP-glycosyltransferase 89B1"/>
    <property type="match status" value="1"/>
</dbReference>
<dbReference type="SMR" id="A0A3B6B7Z6"/>
<dbReference type="Gramene" id="TraesJUL2A03G00796360.1">
    <property type="protein sequence ID" value="TraesJUL2A03G00796360.1.CDS1"/>
    <property type="gene ID" value="TraesJUL2A03G00796360"/>
</dbReference>
<organism evidence="3">
    <name type="scientific">Triticum aestivum</name>
    <name type="common">Wheat</name>
    <dbReference type="NCBI Taxonomy" id="4565"/>
    <lineage>
        <taxon>Eukaryota</taxon>
        <taxon>Viridiplantae</taxon>
        <taxon>Streptophyta</taxon>
        <taxon>Embryophyta</taxon>
        <taxon>Tracheophyta</taxon>
        <taxon>Spermatophyta</taxon>
        <taxon>Magnoliopsida</taxon>
        <taxon>Liliopsida</taxon>
        <taxon>Poales</taxon>
        <taxon>Poaceae</taxon>
        <taxon>BOP clade</taxon>
        <taxon>Pooideae</taxon>
        <taxon>Triticodae</taxon>
        <taxon>Triticeae</taxon>
        <taxon>Triticinae</taxon>
        <taxon>Triticum</taxon>
    </lineage>
</organism>
<dbReference type="Gramene" id="TraesROB_scaffold_040788_01G000200.1">
    <property type="protein sequence ID" value="TraesROB_scaffold_040788_01G000200.1"/>
    <property type="gene ID" value="TraesROB_scaffold_040788_01G000200"/>
</dbReference>
<sequence length="469" mass="49413">MATERPSTPHLLVVPFPAQGHALPLLDLAALLASRGLRLTVVTTPANAPLLSPLLATHPGSVQPLVLPFPAHPSLPPGLENTRSCPPSYFPVFIHALAALRQPVLAWARSHPHPVAAVVSDFFCAWTQPLAAELGVPRIVFSPSGVLGTAVPHSLFRRLVKRPSDADDGFGVSFPAIPGEPAFQWREISGMYRGYMEGQVGEQVGEAVRQNFLWNLESWGFVSNTFRALEGRYLDSPLEDLGYKRVWAVGPLAPETSSSGDRGGDAALVAGGLGAWLDGFPQGSVVYVCFGSQAVLTPAVATALAEALERSAVPFLWAAGDGAVLPEGFEARAEAARCRMVVRGWAPQVAILRHAAVGWFMTHCGWNSVLEAAAAGVPMLAWPMTADQFVNARLLEDEARVAVRACAGGIGVAPDSGELAAVLAGAVGEGGSAARARAKELAAEAASATKEGGSSREDLERLLLEMQKL</sequence>
<evidence type="ECO:0008006" key="5">
    <source>
        <dbReference type="Google" id="ProtNLM"/>
    </source>
</evidence>
<evidence type="ECO:0000313" key="3">
    <source>
        <dbReference type="EnsemblPlants" id="TraesCS2A02G511300.1.cds1"/>
    </source>
</evidence>
<dbReference type="Gramene" id="TraesPARA_EIv1.0_0347860.1">
    <property type="protein sequence ID" value="TraesPARA_EIv1.0_0347860.1.CDS1"/>
    <property type="gene ID" value="TraesPARA_EIv1.0_0347860"/>
</dbReference>
<dbReference type="Gramene" id="TraesNOR2A03G00801140.1">
    <property type="protein sequence ID" value="TraesNOR2A03G00801140.1.CDS1"/>
    <property type="gene ID" value="TraesNOR2A03G00801140"/>
</dbReference>